<dbReference type="Proteomes" id="UP001396334">
    <property type="component" value="Unassembled WGS sequence"/>
</dbReference>
<reference evidence="3 4" key="1">
    <citation type="journal article" date="2024" name="G3 (Bethesda)">
        <title>Genome assembly of Hibiscus sabdariffa L. provides insights into metabolisms of medicinal natural products.</title>
        <authorList>
            <person name="Kim T."/>
        </authorList>
    </citation>
    <scope>NUCLEOTIDE SEQUENCE [LARGE SCALE GENOMIC DNA]</scope>
    <source>
        <strain evidence="3">TK-2024</strain>
        <tissue evidence="3">Old leaves</tissue>
    </source>
</reference>
<evidence type="ECO:0000256" key="1">
    <source>
        <dbReference type="SAM" id="MobiDB-lite"/>
    </source>
</evidence>
<accession>A0ABR2PRG4</accession>
<feature type="compositionally biased region" description="Pro residues" evidence="1">
    <location>
        <begin position="93"/>
        <end position="109"/>
    </location>
</feature>
<sequence length="109" mass="11994">MAIIIRPRLAYVLPLCLLINHIVAAFAYPDASPTYDPLKLEIASSEPSRPHRLLLHLRYYSKLPPTPPSPSLAPPIYFKPLSPSSSSPYVYKSPPPSSPLSPPRPPPCV</sequence>
<organism evidence="3 4">
    <name type="scientific">Hibiscus sabdariffa</name>
    <name type="common">roselle</name>
    <dbReference type="NCBI Taxonomy" id="183260"/>
    <lineage>
        <taxon>Eukaryota</taxon>
        <taxon>Viridiplantae</taxon>
        <taxon>Streptophyta</taxon>
        <taxon>Embryophyta</taxon>
        <taxon>Tracheophyta</taxon>
        <taxon>Spermatophyta</taxon>
        <taxon>Magnoliopsida</taxon>
        <taxon>eudicotyledons</taxon>
        <taxon>Gunneridae</taxon>
        <taxon>Pentapetalae</taxon>
        <taxon>rosids</taxon>
        <taxon>malvids</taxon>
        <taxon>Malvales</taxon>
        <taxon>Malvaceae</taxon>
        <taxon>Malvoideae</taxon>
        <taxon>Hibiscus</taxon>
    </lineage>
</organism>
<keyword evidence="4" id="KW-1185">Reference proteome</keyword>
<evidence type="ECO:0000313" key="4">
    <source>
        <dbReference type="Proteomes" id="UP001396334"/>
    </source>
</evidence>
<keyword evidence="2" id="KW-0732">Signal</keyword>
<protein>
    <submittedName>
        <fullName evidence="3">Uncharacterized protein</fullName>
    </submittedName>
</protein>
<evidence type="ECO:0000313" key="3">
    <source>
        <dbReference type="EMBL" id="KAK8991040.1"/>
    </source>
</evidence>
<evidence type="ECO:0000256" key="2">
    <source>
        <dbReference type="SAM" id="SignalP"/>
    </source>
</evidence>
<dbReference type="EMBL" id="JBBPBN010000052">
    <property type="protein sequence ID" value="KAK8991040.1"/>
    <property type="molecule type" value="Genomic_DNA"/>
</dbReference>
<feature type="signal peptide" evidence="2">
    <location>
        <begin position="1"/>
        <end position="25"/>
    </location>
</feature>
<feature type="chain" id="PRO_5046420590" evidence="2">
    <location>
        <begin position="26"/>
        <end position="109"/>
    </location>
</feature>
<gene>
    <name evidence="3" type="ORF">V6N11_062065</name>
</gene>
<feature type="region of interest" description="Disordered" evidence="1">
    <location>
        <begin position="84"/>
        <end position="109"/>
    </location>
</feature>
<name>A0ABR2PRG4_9ROSI</name>
<comment type="caution">
    <text evidence="3">The sequence shown here is derived from an EMBL/GenBank/DDBJ whole genome shotgun (WGS) entry which is preliminary data.</text>
</comment>
<proteinExistence type="predicted"/>